<dbReference type="RefSeq" id="WP_024047769.1">
    <property type="nucleotide sequence ID" value="NZ_CACRUE010000012.1"/>
</dbReference>
<keyword evidence="1" id="KW-1133">Transmembrane helix</keyword>
<dbReference type="AlphaFoldDB" id="A0A6N2ZMQ7"/>
<evidence type="ECO:0000256" key="1">
    <source>
        <dbReference type="SAM" id="Phobius"/>
    </source>
</evidence>
<proteinExistence type="predicted"/>
<organism evidence="2">
    <name type="scientific">Intestinibacter bartlettii</name>
    <dbReference type="NCBI Taxonomy" id="261299"/>
    <lineage>
        <taxon>Bacteria</taxon>
        <taxon>Bacillati</taxon>
        <taxon>Bacillota</taxon>
        <taxon>Clostridia</taxon>
        <taxon>Peptostreptococcales</taxon>
        <taxon>Peptostreptococcaceae</taxon>
        <taxon>Intestinibacter</taxon>
    </lineage>
</organism>
<accession>A0A6N2ZMQ7</accession>
<evidence type="ECO:0000313" key="2">
    <source>
        <dbReference type="EMBL" id="VYT79973.1"/>
    </source>
</evidence>
<name>A0A6N2ZMQ7_9FIRM</name>
<protein>
    <submittedName>
        <fullName evidence="2">Uncharacterized protein</fullName>
    </submittedName>
</protein>
<gene>
    <name evidence="2" type="ORF">IBLFYP30_00114</name>
</gene>
<feature type="transmembrane region" description="Helical" evidence="1">
    <location>
        <begin position="7"/>
        <end position="29"/>
    </location>
</feature>
<keyword evidence="1" id="KW-0812">Transmembrane</keyword>
<reference evidence="2" key="1">
    <citation type="submission" date="2019-11" db="EMBL/GenBank/DDBJ databases">
        <authorList>
            <person name="Feng L."/>
        </authorList>
    </citation>
    <scope>NUCLEOTIDE SEQUENCE</scope>
    <source>
        <strain evidence="2">IbartlettiiLFYP30</strain>
    </source>
</reference>
<sequence length="73" mass="8534">MDNKNKTYTNLSIAGILFLMTGYLLEKIIKIEMEIIPMACYMISIILLLTSILKSNKLKKQEKEDRQNRNLNK</sequence>
<feature type="transmembrane region" description="Helical" evidence="1">
    <location>
        <begin position="35"/>
        <end position="53"/>
    </location>
</feature>
<keyword evidence="1" id="KW-0472">Membrane</keyword>
<dbReference type="EMBL" id="CACRUE010000012">
    <property type="protein sequence ID" value="VYT79973.1"/>
    <property type="molecule type" value="Genomic_DNA"/>
</dbReference>